<sequence length="128" mass="14843">MVFPNPPKPLSNWPTSLPSYFLRAELFFNSPIAAEQLYRYARNQKRVIRPVRRIEGVRDKPNMKKFLNKTSFCCVFRGIVRYSIWGNNSNFDLVNSMSREVKGGGAYKLYACPGPGYRVLRYNLPCLI</sequence>
<name>A0A101M1K0_PICGL</name>
<evidence type="ECO:0000313" key="1">
    <source>
        <dbReference type="EMBL" id="KUM49217.1"/>
    </source>
</evidence>
<comment type="caution">
    <text evidence="1">The sequence shown here is derived from an EMBL/GenBank/DDBJ whole genome shotgun (WGS) entry which is preliminary data.</text>
</comment>
<geneLocation type="mitochondrion" evidence="1"/>
<dbReference type="EMBL" id="LKAM01000003">
    <property type="protein sequence ID" value="KUM49217.1"/>
    <property type="molecule type" value="Genomic_DNA"/>
</dbReference>
<dbReference type="AlphaFoldDB" id="A0A101M1K0"/>
<keyword evidence="1" id="KW-0496">Mitochondrion</keyword>
<reference evidence="1" key="1">
    <citation type="journal article" date="2015" name="Genome Biol. Evol.">
        <title>Organellar Genomes of White Spruce (Picea glauca): Assembly and Annotation.</title>
        <authorList>
            <person name="Jackman S.D."/>
            <person name="Warren R.L."/>
            <person name="Gibb E.A."/>
            <person name="Vandervalk B.P."/>
            <person name="Mohamadi H."/>
            <person name="Chu J."/>
            <person name="Raymond A."/>
            <person name="Pleasance S."/>
            <person name="Coope R."/>
            <person name="Wildung M.R."/>
            <person name="Ritland C.E."/>
            <person name="Bousquet J."/>
            <person name="Jones S.J."/>
            <person name="Bohlmann J."/>
            <person name="Birol I."/>
        </authorList>
    </citation>
    <scope>NUCLEOTIDE SEQUENCE [LARGE SCALE GENOMIC DNA]</scope>
    <source>
        <tissue evidence="1">Flushing bud</tissue>
    </source>
</reference>
<proteinExistence type="predicted"/>
<accession>A0A101M1K0</accession>
<gene>
    <name evidence="1" type="ORF">ABT39_MTgene3766</name>
</gene>
<organism evidence="1">
    <name type="scientific">Picea glauca</name>
    <name type="common">White spruce</name>
    <name type="synonym">Pinus glauca</name>
    <dbReference type="NCBI Taxonomy" id="3330"/>
    <lineage>
        <taxon>Eukaryota</taxon>
        <taxon>Viridiplantae</taxon>
        <taxon>Streptophyta</taxon>
        <taxon>Embryophyta</taxon>
        <taxon>Tracheophyta</taxon>
        <taxon>Spermatophyta</taxon>
        <taxon>Pinopsida</taxon>
        <taxon>Pinidae</taxon>
        <taxon>Conifers I</taxon>
        <taxon>Pinales</taxon>
        <taxon>Pinaceae</taxon>
        <taxon>Picea</taxon>
    </lineage>
</organism>
<protein>
    <submittedName>
        <fullName evidence="1">Uncharacterized protein</fullName>
    </submittedName>
</protein>